<organism evidence="2 3">
    <name type="scientific">Portunus trituberculatus</name>
    <name type="common">Swimming crab</name>
    <name type="synonym">Neptunus trituberculatus</name>
    <dbReference type="NCBI Taxonomy" id="210409"/>
    <lineage>
        <taxon>Eukaryota</taxon>
        <taxon>Metazoa</taxon>
        <taxon>Ecdysozoa</taxon>
        <taxon>Arthropoda</taxon>
        <taxon>Crustacea</taxon>
        <taxon>Multicrustacea</taxon>
        <taxon>Malacostraca</taxon>
        <taxon>Eumalacostraca</taxon>
        <taxon>Eucarida</taxon>
        <taxon>Decapoda</taxon>
        <taxon>Pleocyemata</taxon>
        <taxon>Brachyura</taxon>
        <taxon>Eubrachyura</taxon>
        <taxon>Portunoidea</taxon>
        <taxon>Portunidae</taxon>
        <taxon>Portuninae</taxon>
        <taxon>Portunus</taxon>
    </lineage>
</organism>
<gene>
    <name evidence="2" type="ORF">E2C01_026914</name>
</gene>
<protein>
    <submittedName>
        <fullName evidence="2">Uncharacterized protein</fullName>
    </submittedName>
</protein>
<reference evidence="2 3" key="1">
    <citation type="submission" date="2019-05" db="EMBL/GenBank/DDBJ databases">
        <title>Another draft genome of Portunus trituberculatus and its Hox gene families provides insights of decapod evolution.</title>
        <authorList>
            <person name="Jeong J.-H."/>
            <person name="Song I."/>
            <person name="Kim S."/>
            <person name="Choi T."/>
            <person name="Kim D."/>
            <person name="Ryu S."/>
            <person name="Kim W."/>
        </authorList>
    </citation>
    <scope>NUCLEOTIDE SEQUENCE [LARGE SCALE GENOMIC DNA]</scope>
    <source>
        <tissue evidence="2">Muscle</tissue>
    </source>
</reference>
<dbReference type="AlphaFoldDB" id="A0A5B7EK98"/>
<dbReference type="Proteomes" id="UP000324222">
    <property type="component" value="Unassembled WGS sequence"/>
</dbReference>
<feature type="chain" id="PRO_5022733325" evidence="1">
    <location>
        <begin position="19"/>
        <end position="141"/>
    </location>
</feature>
<sequence length="141" mass="15041">MGSLLALTHASPLQVVLADTGAPLTPQEEAAFFSRHPEAASYRVLRWEAGAVKAGRDKREVNTDSSLRLHLPLPPGHLELVLEKNSIVAPDLESWSHNSSAAGNEAQVLADCFYSGGFSVSWAVISTCDGLVSVKCRLLGC</sequence>
<evidence type="ECO:0000313" key="2">
    <source>
        <dbReference type="EMBL" id="MPC33559.1"/>
    </source>
</evidence>
<proteinExistence type="predicted"/>
<dbReference type="EMBL" id="VSRR010002859">
    <property type="protein sequence ID" value="MPC33559.1"/>
    <property type="molecule type" value="Genomic_DNA"/>
</dbReference>
<evidence type="ECO:0000256" key="1">
    <source>
        <dbReference type="SAM" id="SignalP"/>
    </source>
</evidence>
<keyword evidence="3" id="KW-1185">Reference proteome</keyword>
<keyword evidence="1" id="KW-0732">Signal</keyword>
<name>A0A5B7EK98_PORTR</name>
<feature type="signal peptide" evidence="1">
    <location>
        <begin position="1"/>
        <end position="18"/>
    </location>
</feature>
<dbReference type="OrthoDB" id="6355805at2759"/>
<comment type="caution">
    <text evidence="2">The sequence shown here is derived from an EMBL/GenBank/DDBJ whole genome shotgun (WGS) entry which is preliminary data.</text>
</comment>
<evidence type="ECO:0000313" key="3">
    <source>
        <dbReference type="Proteomes" id="UP000324222"/>
    </source>
</evidence>
<accession>A0A5B7EK98</accession>